<dbReference type="EMBL" id="MU277215">
    <property type="protein sequence ID" value="KAI0061033.1"/>
    <property type="molecule type" value="Genomic_DNA"/>
</dbReference>
<reference evidence="1" key="1">
    <citation type="submission" date="2021-03" db="EMBL/GenBank/DDBJ databases">
        <authorList>
            <consortium name="DOE Joint Genome Institute"/>
            <person name="Ahrendt S."/>
            <person name="Looney B.P."/>
            <person name="Miyauchi S."/>
            <person name="Morin E."/>
            <person name="Drula E."/>
            <person name="Courty P.E."/>
            <person name="Chicoki N."/>
            <person name="Fauchery L."/>
            <person name="Kohler A."/>
            <person name="Kuo A."/>
            <person name="Labutti K."/>
            <person name="Pangilinan J."/>
            <person name="Lipzen A."/>
            <person name="Riley R."/>
            <person name="Andreopoulos W."/>
            <person name="He G."/>
            <person name="Johnson J."/>
            <person name="Barry K.W."/>
            <person name="Grigoriev I.V."/>
            <person name="Nagy L."/>
            <person name="Hibbett D."/>
            <person name="Henrissat B."/>
            <person name="Matheny P.B."/>
            <person name="Labbe J."/>
            <person name="Martin F."/>
        </authorList>
    </citation>
    <scope>NUCLEOTIDE SEQUENCE</scope>
    <source>
        <strain evidence="1">HHB10654</strain>
    </source>
</reference>
<keyword evidence="2" id="KW-1185">Reference proteome</keyword>
<evidence type="ECO:0000313" key="1">
    <source>
        <dbReference type="EMBL" id="KAI0061033.1"/>
    </source>
</evidence>
<evidence type="ECO:0000313" key="2">
    <source>
        <dbReference type="Proteomes" id="UP000814140"/>
    </source>
</evidence>
<comment type="caution">
    <text evidence="1">The sequence shown here is derived from an EMBL/GenBank/DDBJ whole genome shotgun (WGS) entry which is preliminary data.</text>
</comment>
<name>A0ACB8SX09_9AGAM</name>
<keyword evidence="1" id="KW-0378">Hydrolase</keyword>
<sequence length="337" mass="36316">MIALTTALVLSSISVALAGSPQGSLRQRHQQHARHVARSKTYTLTDKYQGGDFLDEDQWSYFTDADPTGGQVNFVPQSKATANGLAYVQDDGTTILAVDNKSDLAPGANRDSVRIQSTKTYNNGLFIADFWAMPHGCSVWPAWWSVGPNWPSAGEIDVIEGVNTNPTNQMTLHTGEGSGCTLVNTPPVSDAFTANVLGTQCTSSDGNNAGCAFLDTDNRTFGHGFNILGGGVYAHLWDNTGIKIWHFARDEIPSDIDEGNPDPTSWPTPRAFWAAEGCDISQNFFEHSLVLDTTLCGGFAGGNYPASGCPGTCEQAVANKTNFDFAQWKINYIAVYN</sequence>
<accession>A0ACB8SX09</accession>
<organism evidence="1 2">
    <name type="scientific">Artomyces pyxidatus</name>
    <dbReference type="NCBI Taxonomy" id="48021"/>
    <lineage>
        <taxon>Eukaryota</taxon>
        <taxon>Fungi</taxon>
        <taxon>Dikarya</taxon>
        <taxon>Basidiomycota</taxon>
        <taxon>Agaricomycotina</taxon>
        <taxon>Agaricomycetes</taxon>
        <taxon>Russulales</taxon>
        <taxon>Auriscalpiaceae</taxon>
        <taxon>Artomyces</taxon>
    </lineage>
</organism>
<reference evidence="1" key="2">
    <citation type="journal article" date="2022" name="New Phytol.">
        <title>Evolutionary transition to the ectomycorrhizal habit in the genomes of a hyperdiverse lineage of mushroom-forming fungi.</title>
        <authorList>
            <person name="Looney B."/>
            <person name="Miyauchi S."/>
            <person name="Morin E."/>
            <person name="Drula E."/>
            <person name="Courty P.E."/>
            <person name="Kohler A."/>
            <person name="Kuo A."/>
            <person name="LaButti K."/>
            <person name="Pangilinan J."/>
            <person name="Lipzen A."/>
            <person name="Riley R."/>
            <person name="Andreopoulos W."/>
            <person name="He G."/>
            <person name="Johnson J."/>
            <person name="Nolan M."/>
            <person name="Tritt A."/>
            <person name="Barry K.W."/>
            <person name="Grigoriev I.V."/>
            <person name="Nagy L.G."/>
            <person name="Hibbett D."/>
            <person name="Henrissat B."/>
            <person name="Matheny P.B."/>
            <person name="Labbe J."/>
            <person name="Martin F.M."/>
        </authorList>
    </citation>
    <scope>NUCLEOTIDE SEQUENCE</scope>
    <source>
        <strain evidence="1">HHB10654</strain>
    </source>
</reference>
<proteinExistence type="predicted"/>
<gene>
    <name evidence="1" type="ORF">BV25DRAFT_1858165</name>
</gene>
<dbReference type="Proteomes" id="UP000814140">
    <property type="component" value="Unassembled WGS sequence"/>
</dbReference>
<protein>
    <submittedName>
        <fullName evidence="1">Glycoside hydrolase family 16 protein</fullName>
    </submittedName>
</protein>